<dbReference type="AlphaFoldDB" id="A0A9P5ZAY0"/>
<comment type="caution">
    <text evidence="2">The sequence shown here is derived from an EMBL/GenBank/DDBJ whole genome shotgun (WGS) entry which is preliminary data.</text>
</comment>
<name>A0A9P5ZAY0_9AGAR</name>
<accession>A0A9P5ZAY0</accession>
<organism evidence="2 3">
    <name type="scientific">Pholiota conissans</name>
    <dbReference type="NCBI Taxonomy" id="109636"/>
    <lineage>
        <taxon>Eukaryota</taxon>
        <taxon>Fungi</taxon>
        <taxon>Dikarya</taxon>
        <taxon>Basidiomycota</taxon>
        <taxon>Agaricomycotina</taxon>
        <taxon>Agaricomycetes</taxon>
        <taxon>Agaricomycetidae</taxon>
        <taxon>Agaricales</taxon>
        <taxon>Agaricineae</taxon>
        <taxon>Strophariaceae</taxon>
        <taxon>Pholiota</taxon>
    </lineage>
</organism>
<sequence>MKAPTTTKTTMMMKMMMKTMKTPVDDDRTDDDALAFFFMVSNNIPLPHPHPSTHPRTHPFIHISRNANDIQHTTAFYYFIPVFLMIPLFSSSPFLLSGSSYRIASFIASSVHPSVHREPLRMHAASFIISAHR</sequence>
<feature type="transmembrane region" description="Helical" evidence="1">
    <location>
        <begin position="75"/>
        <end position="96"/>
    </location>
</feature>
<evidence type="ECO:0000313" key="2">
    <source>
        <dbReference type="EMBL" id="KAF9483375.1"/>
    </source>
</evidence>
<protein>
    <submittedName>
        <fullName evidence="2">Uncharacterized protein</fullName>
    </submittedName>
</protein>
<evidence type="ECO:0000256" key="1">
    <source>
        <dbReference type="SAM" id="Phobius"/>
    </source>
</evidence>
<evidence type="ECO:0000313" key="3">
    <source>
        <dbReference type="Proteomes" id="UP000807469"/>
    </source>
</evidence>
<gene>
    <name evidence="2" type="ORF">BDN70DRAFT_316210</name>
</gene>
<proteinExistence type="predicted"/>
<keyword evidence="1" id="KW-0472">Membrane</keyword>
<reference evidence="2" key="1">
    <citation type="submission" date="2020-11" db="EMBL/GenBank/DDBJ databases">
        <authorList>
            <consortium name="DOE Joint Genome Institute"/>
            <person name="Ahrendt S."/>
            <person name="Riley R."/>
            <person name="Andreopoulos W."/>
            <person name="Labutti K."/>
            <person name="Pangilinan J."/>
            <person name="Ruiz-Duenas F.J."/>
            <person name="Barrasa J.M."/>
            <person name="Sanchez-Garcia M."/>
            <person name="Camarero S."/>
            <person name="Miyauchi S."/>
            <person name="Serrano A."/>
            <person name="Linde D."/>
            <person name="Babiker R."/>
            <person name="Drula E."/>
            <person name="Ayuso-Fernandez I."/>
            <person name="Pacheco R."/>
            <person name="Padilla G."/>
            <person name="Ferreira P."/>
            <person name="Barriuso J."/>
            <person name="Kellner H."/>
            <person name="Castanera R."/>
            <person name="Alfaro M."/>
            <person name="Ramirez L."/>
            <person name="Pisabarro A.G."/>
            <person name="Kuo A."/>
            <person name="Tritt A."/>
            <person name="Lipzen A."/>
            <person name="He G."/>
            <person name="Yan M."/>
            <person name="Ng V."/>
            <person name="Cullen D."/>
            <person name="Martin F."/>
            <person name="Rosso M.-N."/>
            <person name="Henrissat B."/>
            <person name="Hibbett D."/>
            <person name="Martinez A.T."/>
            <person name="Grigoriev I.V."/>
        </authorList>
    </citation>
    <scope>NUCLEOTIDE SEQUENCE</scope>
    <source>
        <strain evidence="2">CIRM-BRFM 674</strain>
    </source>
</reference>
<keyword evidence="3" id="KW-1185">Reference proteome</keyword>
<keyword evidence="1" id="KW-0812">Transmembrane</keyword>
<dbReference type="Proteomes" id="UP000807469">
    <property type="component" value="Unassembled WGS sequence"/>
</dbReference>
<keyword evidence="1" id="KW-1133">Transmembrane helix</keyword>
<dbReference type="EMBL" id="MU155154">
    <property type="protein sequence ID" value="KAF9483375.1"/>
    <property type="molecule type" value="Genomic_DNA"/>
</dbReference>